<keyword evidence="2" id="KW-1185">Reference proteome</keyword>
<dbReference type="AlphaFoldDB" id="A0A0H1RCU8"/>
<gene>
    <name evidence="1" type="ORF">AA309_12255</name>
</gene>
<reference evidence="1 2" key="1">
    <citation type="submission" date="2015-05" db="EMBL/GenBank/DDBJ databases">
        <title>Draft genome sequence of Microvirga vignae strain BR3299, a novel nitrogen fixing bacteria isolated from Brazil semi-aired region.</title>
        <authorList>
            <person name="Zilli J.E."/>
            <person name="Passos S.R."/>
            <person name="Leite J."/>
            <person name="Baldani J.I."/>
            <person name="Xavier G.R."/>
            <person name="Rumjaneck N.G."/>
            <person name="Simoes-Araujo J.L."/>
        </authorList>
    </citation>
    <scope>NUCLEOTIDE SEQUENCE [LARGE SCALE GENOMIC DNA]</scope>
    <source>
        <strain evidence="1 2">BR3299</strain>
    </source>
</reference>
<accession>A0A0H1RCU8</accession>
<dbReference type="EMBL" id="LCYG01000029">
    <property type="protein sequence ID" value="KLK92884.1"/>
    <property type="molecule type" value="Genomic_DNA"/>
</dbReference>
<comment type="caution">
    <text evidence="1">The sequence shown here is derived from an EMBL/GenBank/DDBJ whole genome shotgun (WGS) entry which is preliminary data.</text>
</comment>
<dbReference type="Proteomes" id="UP000035489">
    <property type="component" value="Unassembled WGS sequence"/>
</dbReference>
<name>A0A0H1RCU8_9HYPH</name>
<organism evidence="1 2">
    <name type="scientific">Microvirga vignae</name>
    <dbReference type="NCBI Taxonomy" id="1225564"/>
    <lineage>
        <taxon>Bacteria</taxon>
        <taxon>Pseudomonadati</taxon>
        <taxon>Pseudomonadota</taxon>
        <taxon>Alphaproteobacteria</taxon>
        <taxon>Hyphomicrobiales</taxon>
        <taxon>Methylobacteriaceae</taxon>
        <taxon>Microvirga</taxon>
    </lineage>
</organism>
<evidence type="ECO:0000313" key="1">
    <source>
        <dbReference type="EMBL" id="KLK92884.1"/>
    </source>
</evidence>
<evidence type="ECO:0000313" key="2">
    <source>
        <dbReference type="Proteomes" id="UP000035489"/>
    </source>
</evidence>
<proteinExistence type="predicted"/>
<dbReference type="PATRIC" id="fig|1225564.3.peg.3156"/>
<sequence>MIAKDARFQARGRAGAERGASLCGSDGIVAICSDVIGRQGDMPGVWMEPVSAQLLMVLFALRIPTPFNGIPLLRERLLEGPFRSKRYRYWHEAYIRRIRRFV</sequence>
<protein>
    <submittedName>
        <fullName evidence="1">Uncharacterized protein</fullName>
    </submittedName>
</protein>